<dbReference type="InterPro" id="IPR011701">
    <property type="entry name" value="MFS"/>
</dbReference>
<dbReference type="STRING" id="553510.B1H19_35560"/>
<evidence type="ECO:0000259" key="6">
    <source>
        <dbReference type="PROSITE" id="PS50850"/>
    </source>
</evidence>
<dbReference type="PROSITE" id="PS50850">
    <property type="entry name" value="MFS"/>
    <property type="match status" value="1"/>
</dbReference>
<dbReference type="PANTHER" id="PTHR23527:SF1">
    <property type="entry name" value="BLL3282 PROTEIN"/>
    <property type="match status" value="1"/>
</dbReference>
<sequence length="424" mass="44628">MTTHDIDPATAPAPPATRAGGSYKWVVLSVAVTALTTGSVLYSGVSVLMPFWKDTFHLSAATAALAATAIQAGPITSMLIIGRAIDRYGERWVVSLTMIAMGITAFIAAAVGPSYPVLLLFILVMGAFYGSILPGGQRAITRWFEPSLQGMATGIRQSGLPVGASLAGAILPALALHHGWRAAVVVQGVAGIIGGIIFATFYRKAGDNTAGTRKPSLKLRRLIADLVKDRLVRSLLLSGLALAAFQYVFSAQILIFLTGYLHIPIVTAGFMYAVAQAAGIGGRIGLAWLSDRFWPGKRMRSLKWLLAVSALPVAALTLLGPGSPRVLGYGLCALLGLLSVGWYPLYLVQIADIAPGHAVASTISFAITLNQIIAAAMPPLFGVLVGVTGYTASWLLLTAVLAVTAVQLHRTQILTSRHTKEHRA</sequence>
<evidence type="ECO:0000256" key="4">
    <source>
        <dbReference type="ARBA" id="ARBA00023136"/>
    </source>
</evidence>
<feature type="transmembrane region" description="Helical" evidence="5">
    <location>
        <begin position="182"/>
        <end position="202"/>
    </location>
</feature>
<dbReference type="Proteomes" id="UP000192726">
    <property type="component" value="Chromosome"/>
</dbReference>
<keyword evidence="8" id="KW-1185">Reference proteome</keyword>
<feature type="transmembrane region" description="Helical" evidence="5">
    <location>
        <begin position="25"/>
        <end position="52"/>
    </location>
</feature>
<name>A0A1V0U1H7_9ACTN</name>
<dbReference type="RefSeq" id="WP_083108984.1">
    <property type="nucleotide sequence ID" value="NZ_CP020569.1"/>
</dbReference>
<evidence type="ECO:0000256" key="5">
    <source>
        <dbReference type="SAM" id="Phobius"/>
    </source>
</evidence>
<feature type="transmembrane region" description="Helical" evidence="5">
    <location>
        <begin position="383"/>
        <end position="408"/>
    </location>
</feature>
<dbReference type="Pfam" id="PF07690">
    <property type="entry name" value="MFS_1"/>
    <property type="match status" value="1"/>
</dbReference>
<dbReference type="CDD" id="cd17475">
    <property type="entry name" value="MFS_MT3072_like"/>
    <property type="match status" value="1"/>
</dbReference>
<dbReference type="GO" id="GO:0005886">
    <property type="term" value="C:plasma membrane"/>
    <property type="evidence" value="ECO:0007669"/>
    <property type="project" value="UniProtKB-SubCell"/>
</dbReference>
<dbReference type="EMBL" id="CP020569">
    <property type="protein sequence ID" value="ARF58792.1"/>
    <property type="molecule type" value="Genomic_DNA"/>
</dbReference>
<organism evidence="7 8">
    <name type="scientific">Streptomyces gilvosporeus</name>
    <dbReference type="NCBI Taxonomy" id="553510"/>
    <lineage>
        <taxon>Bacteria</taxon>
        <taxon>Bacillati</taxon>
        <taxon>Actinomycetota</taxon>
        <taxon>Actinomycetes</taxon>
        <taxon>Kitasatosporales</taxon>
        <taxon>Streptomycetaceae</taxon>
        <taxon>Streptomyces</taxon>
    </lineage>
</organism>
<feature type="domain" description="Major facilitator superfamily (MFS) profile" evidence="6">
    <location>
        <begin position="22"/>
        <end position="417"/>
    </location>
</feature>
<dbReference type="GO" id="GO:0022857">
    <property type="term" value="F:transmembrane transporter activity"/>
    <property type="evidence" value="ECO:0007669"/>
    <property type="project" value="InterPro"/>
</dbReference>
<feature type="transmembrane region" description="Helical" evidence="5">
    <location>
        <begin position="358"/>
        <end position="377"/>
    </location>
</feature>
<gene>
    <name evidence="7" type="ORF">B1H19_35560</name>
</gene>
<dbReference type="InterPro" id="IPR020846">
    <property type="entry name" value="MFS_dom"/>
</dbReference>
<feature type="transmembrane region" description="Helical" evidence="5">
    <location>
        <begin position="269"/>
        <end position="289"/>
    </location>
</feature>
<dbReference type="PANTHER" id="PTHR23527">
    <property type="entry name" value="BLL3282 PROTEIN"/>
    <property type="match status" value="1"/>
</dbReference>
<proteinExistence type="predicted"/>
<keyword evidence="3 5" id="KW-1133">Transmembrane helix</keyword>
<feature type="transmembrane region" description="Helical" evidence="5">
    <location>
        <begin position="58"/>
        <end position="80"/>
    </location>
</feature>
<reference evidence="7 8" key="1">
    <citation type="submission" date="2017-04" db="EMBL/GenBank/DDBJ databases">
        <title>Complete Genome Sequence of Streptomyces gilvosporeus F607, a Capable Producer of Natamycin.</title>
        <authorList>
            <person name="Zong G."/>
            <person name="Zhong C."/>
            <person name="Fu J."/>
            <person name="Qin R."/>
            <person name="Cao G."/>
        </authorList>
    </citation>
    <scope>NUCLEOTIDE SEQUENCE [LARGE SCALE GENOMIC DNA]</scope>
    <source>
        <strain evidence="7 8">F607</strain>
    </source>
</reference>
<comment type="subcellular location">
    <subcellularLocation>
        <location evidence="1">Cell membrane</location>
        <topology evidence="1">Multi-pass membrane protein</topology>
    </subcellularLocation>
</comment>
<dbReference type="Gene3D" id="1.20.1250.20">
    <property type="entry name" value="MFS general substrate transporter like domains"/>
    <property type="match status" value="2"/>
</dbReference>
<dbReference type="SUPFAM" id="SSF103473">
    <property type="entry name" value="MFS general substrate transporter"/>
    <property type="match status" value="1"/>
</dbReference>
<dbReference type="InterPro" id="IPR052952">
    <property type="entry name" value="MFS-Transporter"/>
</dbReference>
<dbReference type="InterPro" id="IPR036259">
    <property type="entry name" value="MFS_trans_sf"/>
</dbReference>
<feature type="transmembrane region" description="Helical" evidence="5">
    <location>
        <begin position="326"/>
        <end position="346"/>
    </location>
</feature>
<dbReference type="OrthoDB" id="8628659at2"/>
<evidence type="ECO:0000256" key="2">
    <source>
        <dbReference type="ARBA" id="ARBA00022692"/>
    </source>
</evidence>
<evidence type="ECO:0000256" key="3">
    <source>
        <dbReference type="ARBA" id="ARBA00022989"/>
    </source>
</evidence>
<feature type="transmembrane region" description="Helical" evidence="5">
    <location>
        <begin position="158"/>
        <end position="176"/>
    </location>
</feature>
<feature type="transmembrane region" description="Helical" evidence="5">
    <location>
        <begin position="235"/>
        <end position="263"/>
    </location>
</feature>
<feature type="transmembrane region" description="Helical" evidence="5">
    <location>
        <begin position="92"/>
        <end position="111"/>
    </location>
</feature>
<dbReference type="KEGG" id="sgv:B1H19_35560"/>
<evidence type="ECO:0000313" key="7">
    <source>
        <dbReference type="EMBL" id="ARF58792.1"/>
    </source>
</evidence>
<evidence type="ECO:0000313" key="8">
    <source>
        <dbReference type="Proteomes" id="UP000192726"/>
    </source>
</evidence>
<protein>
    <recommendedName>
        <fullName evidence="6">Major facilitator superfamily (MFS) profile domain-containing protein</fullName>
    </recommendedName>
</protein>
<feature type="transmembrane region" description="Helical" evidence="5">
    <location>
        <begin position="117"/>
        <end position="137"/>
    </location>
</feature>
<dbReference type="AlphaFoldDB" id="A0A1V0U1H7"/>
<keyword evidence="4 5" id="KW-0472">Membrane</keyword>
<accession>A0A1V0U1H7</accession>
<keyword evidence="2 5" id="KW-0812">Transmembrane</keyword>
<feature type="transmembrane region" description="Helical" evidence="5">
    <location>
        <begin position="301"/>
        <end position="320"/>
    </location>
</feature>
<evidence type="ECO:0000256" key="1">
    <source>
        <dbReference type="ARBA" id="ARBA00004651"/>
    </source>
</evidence>